<accession>A0A183TSU8</accession>
<dbReference type="Gene3D" id="3.60.10.10">
    <property type="entry name" value="Endonuclease/exonuclease/phosphatase"/>
    <property type="match status" value="1"/>
</dbReference>
<name>A0A183TSU8_SCHSO</name>
<evidence type="ECO:0000256" key="1">
    <source>
        <dbReference type="SAM" id="MobiDB-lite"/>
    </source>
</evidence>
<gene>
    <name evidence="2" type="ORF">SSLN_LOCUS19546</name>
</gene>
<protein>
    <submittedName>
        <fullName evidence="4">Endo/exonuclease/phosphatase domain-containing protein</fullName>
    </submittedName>
</protein>
<proteinExistence type="predicted"/>
<evidence type="ECO:0000313" key="3">
    <source>
        <dbReference type="Proteomes" id="UP000275846"/>
    </source>
</evidence>
<organism evidence="4">
    <name type="scientific">Schistocephalus solidus</name>
    <name type="common">Tapeworm</name>
    <dbReference type="NCBI Taxonomy" id="70667"/>
    <lineage>
        <taxon>Eukaryota</taxon>
        <taxon>Metazoa</taxon>
        <taxon>Spiralia</taxon>
        <taxon>Lophotrochozoa</taxon>
        <taxon>Platyhelminthes</taxon>
        <taxon>Cestoda</taxon>
        <taxon>Eucestoda</taxon>
        <taxon>Diphyllobothriidea</taxon>
        <taxon>Diphyllobothriidae</taxon>
        <taxon>Schistocephalus</taxon>
    </lineage>
</organism>
<reference evidence="2 3" key="2">
    <citation type="submission" date="2018-11" db="EMBL/GenBank/DDBJ databases">
        <authorList>
            <consortium name="Pathogen Informatics"/>
        </authorList>
    </citation>
    <scope>NUCLEOTIDE SEQUENCE [LARGE SCALE GENOMIC DNA]</scope>
    <source>
        <strain evidence="2 3">NST_G2</strain>
    </source>
</reference>
<dbReference type="WBParaSite" id="SSLN_0002027701-mRNA-1">
    <property type="protein sequence ID" value="SSLN_0002027701-mRNA-1"/>
    <property type="gene ID" value="SSLN_0002027701"/>
</dbReference>
<evidence type="ECO:0000313" key="4">
    <source>
        <dbReference type="WBParaSite" id="SSLN_0002027701-mRNA-1"/>
    </source>
</evidence>
<evidence type="ECO:0000313" key="2">
    <source>
        <dbReference type="EMBL" id="VDM05932.1"/>
    </source>
</evidence>
<dbReference type="AlphaFoldDB" id="A0A183TSU8"/>
<keyword evidence="3" id="KW-1185">Reference proteome</keyword>
<reference evidence="4" key="1">
    <citation type="submission" date="2016-06" db="UniProtKB">
        <authorList>
            <consortium name="WormBaseParasite"/>
        </authorList>
    </citation>
    <scope>IDENTIFICATION</scope>
</reference>
<dbReference type="Proteomes" id="UP000275846">
    <property type="component" value="Unassembled WGS sequence"/>
</dbReference>
<sequence>MQLTIRGAIGRVRRTALVTRELARYKVDIAALSETRFSKQGQLEKLDAGFIFFWSGCPKIDGRDAGAAVVIRNGIVGRLLCLPQDHATWISVLGPHGFAGFNDHGLLRIRTCAEQRLLLPPDVEKGDLGAPQVKTLAPAEKCPRPEA</sequence>
<dbReference type="InterPro" id="IPR036691">
    <property type="entry name" value="Endo/exonu/phosph_ase_sf"/>
</dbReference>
<dbReference type="EMBL" id="UYSU01048006">
    <property type="protein sequence ID" value="VDM05932.1"/>
    <property type="molecule type" value="Genomic_DNA"/>
</dbReference>
<feature type="region of interest" description="Disordered" evidence="1">
    <location>
        <begin position="128"/>
        <end position="147"/>
    </location>
</feature>